<dbReference type="VEuPathDB" id="TrichDB:TRFO_22471"/>
<keyword evidence="2" id="KW-0853">WD repeat</keyword>
<evidence type="ECO:0000256" key="3">
    <source>
        <dbReference type="ARBA" id="ARBA00022737"/>
    </source>
</evidence>
<protein>
    <recommendedName>
        <fullName evidence="7">Anaphase-promoting complex subunit 4 WD40 domain-containing protein</fullName>
    </recommendedName>
</protein>
<dbReference type="InterPro" id="IPR036322">
    <property type="entry name" value="WD40_repeat_dom_sf"/>
</dbReference>
<dbReference type="PANTHER" id="PTHR44040">
    <property type="entry name" value="RETINOBLASTOMA-BINDING PROTEIN 5"/>
    <property type="match status" value="1"/>
</dbReference>
<evidence type="ECO:0000256" key="1">
    <source>
        <dbReference type="ARBA" id="ARBA00004123"/>
    </source>
</evidence>
<dbReference type="InterPro" id="IPR001680">
    <property type="entry name" value="WD40_rpt"/>
</dbReference>
<keyword evidence="3" id="KW-0677">Repeat</keyword>
<organism evidence="5 6">
    <name type="scientific">Tritrichomonas foetus</name>
    <dbReference type="NCBI Taxonomy" id="1144522"/>
    <lineage>
        <taxon>Eukaryota</taxon>
        <taxon>Metamonada</taxon>
        <taxon>Parabasalia</taxon>
        <taxon>Tritrichomonadida</taxon>
        <taxon>Tritrichomonadidae</taxon>
        <taxon>Tritrichomonas</taxon>
    </lineage>
</organism>
<keyword evidence="6" id="KW-1185">Reference proteome</keyword>
<sequence length="416" mass="48488">MEPDSSNRFYFPYIPSDQLWTNQFNTPNSSLEFSFEPCIEDKKLSAMSLSHHGYILAVGFITGKLYICDAITFKNKIDLNEHNCEVLSLSFSRDTRHLVSADKSGQLQIHNVVTGKVDYSRDFKRKILKVLYSKFDQDEMLILLENNKLYHFNPKLDLIFEIPGNFSNVIWGVNPYEFIGSINKSVSLYRYNKENEDCSLITEFNILSMSRDKLGEITYIDLSSDGKFISVIDSNGNGRLTSVEANILVGKCTDEVSKTKYSHTVFSRDNQYVFYLAKSLYNAFTVYSVNPFSRVYQNRGLKEVIQGIEPHPTRPIILLRYRHEIFSWAYQNLVPIYNTCPEKDLMKVNQEVEEKETEFDVSDYENNKPVSKYPPLQLMSREKERFLNIFPDDENYPDQIFFLPFDHQLTKPVEDE</sequence>
<evidence type="ECO:0000256" key="4">
    <source>
        <dbReference type="ARBA" id="ARBA00023242"/>
    </source>
</evidence>
<dbReference type="Proteomes" id="UP000179807">
    <property type="component" value="Unassembled WGS sequence"/>
</dbReference>
<evidence type="ECO:0000256" key="2">
    <source>
        <dbReference type="ARBA" id="ARBA00022574"/>
    </source>
</evidence>
<dbReference type="InterPro" id="IPR037850">
    <property type="entry name" value="RBBP5/Swd1"/>
</dbReference>
<keyword evidence="4" id="KW-0539">Nucleus</keyword>
<proteinExistence type="predicted"/>
<dbReference type="GeneID" id="94837279"/>
<evidence type="ECO:0000313" key="6">
    <source>
        <dbReference type="Proteomes" id="UP000179807"/>
    </source>
</evidence>
<dbReference type="PANTHER" id="PTHR44040:SF1">
    <property type="entry name" value="RETINOBLASTOMA-BINDING PROTEIN 5"/>
    <property type="match status" value="1"/>
</dbReference>
<reference evidence="5" key="1">
    <citation type="submission" date="2016-10" db="EMBL/GenBank/DDBJ databases">
        <authorList>
            <person name="Benchimol M."/>
            <person name="Almeida L.G."/>
            <person name="Vasconcelos A.T."/>
            <person name="Perreira-Neves A."/>
            <person name="Rosa I.A."/>
            <person name="Tasca T."/>
            <person name="Bogo M.R."/>
            <person name="de Souza W."/>
        </authorList>
    </citation>
    <scope>NUCLEOTIDE SEQUENCE [LARGE SCALE GENOMIC DNA]</scope>
    <source>
        <strain evidence="5">K</strain>
    </source>
</reference>
<name>A0A1J4KD35_9EUKA</name>
<gene>
    <name evidence="5" type="ORF">TRFO_22471</name>
</gene>
<comment type="caution">
    <text evidence="5">The sequence shown here is derived from an EMBL/GenBank/DDBJ whole genome shotgun (WGS) entry which is preliminary data.</text>
</comment>
<comment type="subcellular location">
    <subcellularLocation>
        <location evidence="1">Nucleus</location>
    </subcellularLocation>
</comment>
<accession>A0A1J4KD35</accession>
<dbReference type="RefSeq" id="XP_068362018.1">
    <property type="nucleotide sequence ID" value="XM_068502575.1"/>
</dbReference>
<dbReference type="GO" id="GO:0048188">
    <property type="term" value="C:Set1C/COMPASS complex"/>
    <property type="evidence" value="ECO:0007669"/>
    <property type="project" value="InterPro"/>
</dbReference>
<dbReference type="SUPFAM" id="SSF50978">
    <property type="entry name" value="WD40 repeat-like"/>
    <property type="match status" value="1"/>
</dbReference>
<dbReference type="AlphaFoldDB" id="A0A1J4KD35"/>
<dbReference type="OrthoDB" id="196858at2759"/>
<dbReference type="Gene3D" id="2.130.10.10">
    <property type="entry name" value="YVTN repeat-like/Quinoprotein amine dehydrogenase"/>
    <property type="match status" value="1"/>
</dbReference>
<evidence type="ECO:0000313" key="5">
    <source>
        <dbReference type="EMBL" id="OHT08882.1"/>
    </source>
</evidence>
<dbReference type="SMART" id="SM00320">
    <property type="entry name" value="WD40"/>
    <property type="match status" value="2"/>
</dbReference>
<evidence type="ECO:0008006" key="7">
    <source>
        <dbReference type="Google" id="ProtNLM"/>
    </source>
</evidence>
<dbReference type="EMBL" id="MLAK01000655">
    <property type="protein sequence ID" value="OHT08882.1"/>
    <property type="molecule type" value="Genomic_DNA"/>
</dbReference>
<dbReference type="InterPro" id="IPR015943">
    <property type="entry name" value="WD40/YVTN_repeat-like_dom_sf"/>
</dbReference>